<dbReference type="AlphaFoldDB" id="A0A7C8KS92"/>
<keyword evidence="1" id="KW-0472">Membrane</keyword>
<accession>A0A7C8KS92</accession>
<feature type="transmembrane region" description="Helical" evidence="1">
    <location>
        <begin position="151"/>
        <end position="175"/>
    </location>
</feature>
<name>A0A7C8KS92_9BACI</name>
<feature type="transmembrane region" description="Helical" evidence="1">
    <location>
        <begin position="68"/>
        <end position="87"/>
    </location>
</feature>
<feature type="transmembrane region" description="Helical" evidence="1">
    <location>
        <begin position="338"/>
        <end position="360"/>
    </location>
</feature>
<feature type="transmembrane region" description="Helical" evidence="1">
    <location>
        <begin position="241"/>
        <end position="259"/>
    </location>
</feature>
<dbReference type="PANTHER" id="PTHR39177:SF1">
    <property type="entry name" value="ABC TRANSPORTER PERMEASE YTRC-RELATED"/>
    <property type="match status" value="1"/>
</dbReference>
<dbReference type="InterPro" id="IPR053046">
    <property type="entry name" value="ABC-5_transporter"/>
</dbReference>
<sequence>MQSKTFFFKKELLKQGFRTTGWIGIAYFLALTFILPLQIVMDLSREQDESYKYYFDGIENLFDINGPFQVISIFVVPVLAGIFAFRYMQVKGSADFIHSLPLSRNRLFQHYFFMGYAMIILPILVIGFILLVMEGTMDVDIIYNQQHIWEWLIFTIVMISLLYSFTALIGGITGISAVQGMLSYIFLFFPVGIVFLFIYNIELLLNGFSAGYLWEENLTSLSPLIHTAYSLELNGILNPTIWIYAVLAVICYIAALILYRIRPVESATQTLLFRHLKPIFKVGVTLCFMLLFGTYFGLVQEQLIGWVIFGYIFGAFIGYLLAEMLIQKTWRVFGEWKGFFIYIGIALVVIASLVFDWYGFETRVPDAEDVQGVQILQNHSYYSGDLDGIGELPEIEDKELIKTITQFHQKIIDNGDFQSGREWNVYSTELYIDYHLTNGNHIKRQYFIPSVKKYEQFLEPVYENEAYKKMNQFWLFHDDKDNFHLGLHSSYSDSVNIPASLEDPLIEALRQDYLNETFEEMLQQDFNLTIEFLSTEDSNYYRHIGVSSSYTTTLELLRNQGYKAAFSLAEQDVAMIAIRHEDSSYEEHLANVPGASESELSDVFTTVDQQQIAQLAALEEEHDYEGEWTIAAFGPRSEEYMTSFKIREDQLPDFVLEKYE</sequence>
<keyword evidence="1" id="KW-1133">Transmembrane helix</keyword>
<feature type="transmembrane region" description="Helical" evidence="1">
    <location>
        <begin position="279"/>
        <end position="298"/>
    </location>
</feature>
<protein>
    <submittedName>
        <fullName evidence="2">ABC transporter permease</fullName>
    </submittedName>
</protein>
<keyword evidence="1" id="KW-0812">Transmembrane</keyword>
<dbReference type="EMBL" id="WEID01000014">
    <property type="protein sequence ID" value="KAB8138881.1"/>
    <property type="molecule type" value="Genomic_DNA"/>
</dbReference>
<dbReference type="Proteomes" id="UP000480246">
    <property type="component" value="Unassembled WGS sequence"/>
</dbReference>
<evidence type="ECO:0000313" key="2">
    <source>
        <dbReference type="EMBL" id="KAB8138881.1"/>
    </source>
</evidence>
<gene>
    <name evidence="2" type="ORF">F9U64_02805</name>
</gene>
<dbReference type="OrthoDB" id="1706490at2"/>
<evidence type="ECO:0000313" key="3">
    <source>
        <dbReference type="Proteomes" id="UP000480246"/>
    </source>
</evidence>
<feature type="transmembrane region" description="Helical" evidence="1">
    <location>
        <begin position="182"/>
        <end position="201"/>
    </location>
</feature>
<organism evidence="2 3">
    <name type="scientific">Gracilibacillus oryzae</name>
    <dbReference type="NCBI Taxonomy" id="1672701"/>
    <lineage>
        <taxon>Bacteria</taxon>
        <taxon>Bacillati</taxon>
        <taxon>Bacillota</taxon>
        <taxon>Bacilli</taxon>
        <taxon>Bacillales</taxon>
        <taxon>Bacillaceae</taxon>
        <taxon>Gracilibacillus</taxon>
    </lineage>
</organism>
<feature type="transmembrane region" description="Helical" evidence="1">
    <location>
        <begin position="21"/>
        <end position="41"/>
    </location>
</feature>
<keyword evidence="3" id="KW-1185">Reference proteome</keyword>
<dbReference type="PANTHER" id="PTHR39177">
    <property type="entry name" value="ABC TRANSPORTER PERMEASE YTRC-RELATED"/>
    <property type="match status" value="1"/>
</dbReference>
<feature type="transmembrane region" description="Helical" evidence="1">
    <location>
        <begin position="304"/>
        <end position="326"/>
    </location>
</feature>
<feature type="transmembrane region" description="Helical" evidence="1">
    <location>
        <begin position="108"/>
        <end position="131"/>
    </location>
</feature>
<proteinExistence type="predicted"/>
<reference evidence="2 3" key="1">
    <citation type="submission" date="2019-10" db="EMBL/GenBank/DDBJ databases">
        <title>Gracilibacillus sp. nov. isolated from rice seeds.</title>
        <authorList>
            <person name="He S."/>
        </authorList>
    </citation>
    <scope>NUCLEOTIDE SEQUENCE [LARGE SCALE GENOMIC DNA]</scope>
    <source>
        <strain evidence="2 3">TD8</strain>
    </source>
</reference>
<dbReference type="RefSeq" id="WP_153401469.1">
    <property type="nucleotide sequence ID" value="NZ_ML762425.1"/>
</dbReference>
<comment type="caution">
    <text evidence="2">The sequence shown here is derived from an EMBL/GenBank/DDBJ whole genome shotgun (WGS) entry which is preliminary data.</text>
</comment>
<evidence type="ECO:0000256" key="1">
    <source>
        <dbReference type="SAM" id="Phobius"/>
    </source>
</evidence>